<dbReference type="CDD" id="cd00156">
    <property type="entry name" value="REC"/>
    <property type="match status" value="1"/>
</dbReference>
<dbReference type="GO" id="GO:0016887">
    <property type="term" value="F:ATP hydrolysis activity"/>
    <property type="evidence" value="ECO:0007669"/>
    <property type="project" value="TreeGrafter"/>
</dbReference>
<comment type="caution">
    <text evidence="1">Lacks conserved residue(s) required for the propagation of feature annotation.</text>
</comment>
<reference evidence="3" key="1">
    <citation type="submission" date="2020-10" db="EMBL/GenBank/DDBJ databases">
        <authorList>
            <person name="Kadnikov V."/>
            <person name="Beletsky A.V."/>
            <person name="Mardanov A.V."/>
            <person name="Karnachuk O.V."/>
            <person name="Ravin N.V."/>
        </authorList>
    </citation>
    <scope>NUCLEOTIDE SEQUENCE</scope>
    <source>
        <strain evidence="3">Bu02</strain>
    </source>
</reference>
<dbReference type="PANTHER" id="PTHR43384">
    <property type="entry name" value="SEPTUM SITE-DETERMINING PROTEIN MIND HOMOLOG, CHLOROPLASTIC-RELATED"/>
    <property type="match status" value="1"/>
</dbReference>
<dbReference type="InterPro" id="IPR050625">
    <property type="entry name" value="ParA/MinD_ATPase"/>
</dbReference>
<dbReference type="PANTHER" id="PTHR43384:SF13">
    <property type="entry name" value="SLR0110 PROTEIN"/>
    <property type="match status" value="1"/>
</dbReference>
<dbReference type="InterPro" id="IPR001789">
    <property type="entry name" value="Sig_transdc_resp-reg_receiver"/>
</dbReference>
<dbReference type="Gene3D" id="3.40.50.2300">
    <property type="match status" value="1"/>
</dbReference>
<evidence type="ECO:0000313" key="3">
    <source>
        <dbReference type="EMBL" id="QUL98158.1"/>
    </source>
</evidence>
<dbReference type="GO" id="GO:0005829">
    <property type="term" value="C:cytosol"/>
    <property type="evidence" value="ECO:0007669"/>
    <property type="project" value="TreeGrafter"/>
</dbReference>
<dbReference type="Pfam" id="PF13614">
    <property type="entry name" value="AAA_31"/>
    <property type="match status" value="1"/>
</dbReference>
<dbReference type="AlphaFoldDB" id="A0AAT9LC94"/>
<dbReference type="KEGG" id="fcz:IMF26_08950"/>
<dbReference type="GO" id="GO:0005524">
    <property type="term" value="F:ATP binding"/>
    <property type="evidence" value="ECO:0007669"/>
    <property type="project" value="TreeGrafter"/>
</dbReference>
<dbReference type="EMBL" id="CP062796">
    <property type="protein sequence ID" value="QUL98158.1"/>
    <property type="molecule type" value="Genomic_DNA"/>
</dbReference>
<dbReference type="PROSITE" id="PS50110">
    <property type="entry name" value="RESPONSE_REGULATORY"/>
    <property type="match status" value="1"/>
</dbReference>
<dbReference type="GO" id="GO:0009898">
    <property type="term" value="C:cytoplasmic side of plasma membrane"/>
    <property type="evidence" value="ECO:0007669"/>
    <property type="project" value="TreeGrafter"/>
</dbReference>
<dbReference type="GO" id="GO:0051782">
    <property type="term" value="P:negative regulation of cell division"/>
    <property type="evidence" value="ECO:0007669"/>
    <property type="project" value="TreeGrafter"/>
</dbReference>
<dbReference type="InterPro" id="IPR025669">
    <property type="entry name" value="AAA_dom"/>
</dbReference>
<dbReference type="SUPFAM" id="SSF52540">
    <property type="entry name" value="P-loop containing nucleoside triphosphate hydrolases"/>
    <property type="match status" value="1"/>
</dbReference>
<protein>
    <submittedName>
        <fullName evidence="3">AAA family ATPase</fullName>
    </submittedName>
</protein>
<dbReference type="InterPro" id="IPR011006">
    <property type="entry name" value="CheY-like_superfamily"/>
</dbReference>
<dbReference type="SMART" id="SM00448">
    <property type="entry name" value="REC"/>
    <property type="match status" value="1"/>
</dbReference>
<dbReference type="SUPFAM" id="SSF52172">
    <property type="entry name" value="CheY-like"/>
    <property type="match status" value="1"/>
</dbReference>
<organism evidence="3">
    <name type="scientific">Candidatus Fermentithermobacillus carboniphilus</name>
    <dbReference type="NCBI Taxonomy" id="3085328"/>
    <lineage>
        <taxon>Bacteria</taxon>
        <taxon>Bacillati</taxon>
        <taxon>Bacillota</taxon>
        <taxon>Candidatus Fermentithermobacillia</taxon>
        <taxon>Candidatus Fermentithermobacillales</taxon>
        <taxon>Candidatus Fermentithermobacillaceae</taxon>
        <taxon>Candidatus Fermentithermobacillus</taxon>
    </lineage>
</organism>
<feature type="domain" description="Response regulatory" evidence="2">
    <location>
        <begin position="6"/>
        <end position="122"/>
    </location>
</feature>
<gene>
    <name evidence="3" type="ORF">IMF26_08950</name>
</gene>
<dbReference type="Gene3D" id="3.40.50.300">
    <property type="entry name" value="P-loop containing nucleotide triphosphate hydrolases"/>
    <property type="match status" value="1"/>
</dbReference>
<dbReference type="InterPro" id="IPR027417">
    <property type="entry name" value="P-loop_NTPase"/>
</dbReference>
<evidence type="ECO:0000259" key="2">
    <source>
        <dbReference type="PROSITE" id="PS50110"/>
    </source>
</evidence>
<accession>A0AAT9LC94</accession>
<name>A0AAT9LC94_9FIRM</name>
<dbReference type="GO" id="GO:0000160">
    <property type="term" value="P:phosphorelay signal transduction system"/>
    <property type="evidence" value="ECO:0007669"/>
    <property type="project" value="InterPro"/>
</dbReference>
<evidence type="ECO:0000256" key="1">
    <source>
        <dbReference type="PROSITE-ProRule" id="PRU00169"/>
    </source>
</evidence>
<reference evidence="3" key="2">
    <citation type="journal article" date="2023" name="Biology">
        <title>Prokaryotic Life Associated with Coal-Fire Gas Vents Revealed by Metagenomics.</title>
        <authorList>
            <person name="Kadnikov V.V."/>
            <person name="Mardanov A.V."/>
            <person name="Beletsky A.V."/>
            <person name="Karnachuk O.V."/>
            <person name="Ravin N.V."/>
        </authorList>
    </citation>
    <scope>NUCLEOTIDE SEQUENCE</scope>
    <source>
        <strain evidence="3">Bu02</strain>
    </source>
</reference>
<sequence>MSTVDKATVVIIDHSQGISIKERLKKCVEVTVMGSTDNPDIGLTLAERFQPAIIILNVDLPGGKGPSLAEALALECPMSSLILLSNSDSKKVLHLALEVGAKEVITLPVDDDKLIRSVQKVVQGHWKRQALYSVQKNQKPQFKTITVFSTKGGVGKTTVALNLALAIREITGKRVVAVDLDLLSGNLSLMAGVSWKHSIKDLVDDINTLDKELIDSYCAEHPSGLKILSAPLHPDFVGFVQPEHVQKLLSLMSSVFNYVVVDAPTYLHDTVVPALEAADDIIVVTTLDLASIRNLKQCIDLLARLSMRTKARIVVNRMGYSGGLKVKDVEEEIGMAVECIIPNQEKAAIDAVNMGKPLFTSARNSQVARRFAELAAKVLAEEDRHGLAGVPVKLSGSIRSLLPKSARQQPFSSIPRL</sequence>
<dbReference type="Pfam" id="PF00072">
    <property type="entry name" value="Response_reg"/>
    <property type="match status" value="1"/>
</dbReference>
<proteinExistence type="predicted"/>